<dbReference type="PANTHER" id="PTHR11471:SF23">
    <property type="entry name" value="TUMOR NECROSIS FACTOR"/>
    <property type="match status" value="1"/>
</dbReference>
<evidence type="ECO:0000256" key="2">
    <source>
        <dbReference type="ARBA" id="ARBA00008670"/>
    </source>
</evidence>
<evidence type="ECO:0000256" key="7">
    <source>
        <dbReference type="ARBA" id="ARBA00022989"/>
    </source>
</evidence>
<dbReference type="Proteomes" id="UP000288216">
    <property type="component" value="Unassembled WGS sequence"/>
</dbReference>
<evidence type="ECO:0000256" key="1">
    <source>
        <dbReference type="ARBA" id="ARBA00004606"/>
    </source>
</evidence>
<keyword evidence="4" id="KW-0202">Cytokine</keyword>
<accession>A0A401Q7E8</accession>
<name>A0A401Q7E8_SCYTO</name>
<evidence type="ECO:0000256" key="9">
    <source>
        <dbReference type="ARBA" id="ARBA00023157"/>
    </source>
</evidence>
<dbReference type="Gene3D" id="2.60.120.40">
    <property type="match status" value="1"/>
</dbReference>
<dbReference type="PRINTS" id="PR01234">
    <property type="entry name" value="TNECROSISFCT"/>
</dbReference>
<keyword evidence="9" id="KW-1015">Disulfide bond</keyword>
<keyword evidence="7 11" id="KW-1133">Transmembrane helix</keyword>
<dbReference type="PROSITE" id="PS50049">
    <property type="entry name" value="THD_2"/>
    <property type="match status" value="1"/>
</dbReference>
<dbReference type="GO" id="GO:0005125">
    <property type="term" value="F:cytokine activity"/>
    <property type="evidence" value="ECO:0007669"/>
    <property type="project" value="UniProtKB-KW"/>
</dbReference>
<dbReference type="SUPFAM" id="SSF49842">
    <property type="entry name" value="TNF-like"/>
    <property type="match status" value="1"/>
</dbReference>
<keyword evidence="8 11" id="KW-0472">Membrane</keyword>
<evidence type="ECO:0000256" key="6">
    <source>
        <dbReference type="ARBA" id="ARBA00022968"/>
    </source>
</evidence>
<comment type="similarity">
    <text evidence="2">Belongs to the tumor necrosis factor family.</text>
</comment>
<evidence type="ECO:0000313" key="14">
    <source>
        <dbReference type="Proteomes" id="UP000288216"/>
    </source>
</evidence>
<dbReference type="EMBL" id="BFAA01018813">
    <property type="protein sequence ID" value="GCB81291.1"/>
    <property type="molecule type" value="Genomic_DNA"/>
</dbReference>
<dbReference type="PANTHER" id="PTHR11471">
    <property type="entry name" value="TUMOR NECROSIS FACTOR FAMILY MEMBER"/>
    <property type="match status" value="1"/>
</dbReference>
<dbReference type="InterPro" id="IPR008983">
    <property type="entry name" value="Tumour_necrosis_fac-like_dom"/>
</dbReference>
<evidence type="ECO:0000256" key="4">
    <source>
        <dbReference type="ARBA" id="ARBA00022514"/>
    </source>
</evidence>
<evidence type="ECO:0000259" key="12">
    <source>
        <dbReference type="PROSITE" id="PS50049"/>
    </source>
</evidence>
<evidence type="ECO:0000256" key="11">
    <source>
        <dbReference type="SAM" id="Phobius"/>
    </source>
</evidence>
<feature type="transmembrane region" description="Helical" evidence="11">
    <location>
        <begin position="28"/>
        <end position="49"/>
    </location>
</feature>
<evidence type="ECO:0000256" key="3">
    <source>
        <dbReference type="ARBA" id="ARBA00013893"/>
    </source>
</evidence>
<dbReference type="InterPro" id="IPR006052">
    <property type="entry name" value="TNF_dom"/>
</dbReference>
<dbReference type="AlphaFoldDB" id="A0A401Q7E8"/>
<dbReference type="Pfam" id="PF00229">
    <property type="entry name" value="TNF"/>
    <property type="match status" value="1"/>
</dbReference>
<evidence type="ECO:0000313" key="13">
    <source>
        <dbReference type="EMBL" id="GCB81291.1"/>
    </source>
</evidence>
<gene>
    <name evidence="13" type="ORF">scyTo_0021365</name>
</gene>
<dbReference type="STRING" id="75743.A0A401Q7E8"/>
<dbReference type="SMART" id="SM00207">
    <property type="entry name" value="TNF"/>
    <property type="match status" value="1"/>
</dbReference>
<feature type="domain" description="THD" evidence="12">
    <location>
        <begin position="103"/>
        <end position="245"/>
    </location>
</feature>
<dbReference type="GO" id="GO:0005164">
    <property type="term" value="F:tumor necrosis factor receptor binding"/>
    <property type="evidence" value="ECO:0007669"/>
    <property type="project" value="InterPro"/>
</dbReference>
<comment type="caution">
    <text evidence="13">The sequence shown here is derived from an EMBL/GenBank/DDBJ whole genome shotgun (WGS) entry which is preliminary data.</text>
</comment>
<comment type="subcellular location">
    <subcellularLocation>
        <location evidence="1">Membrane</location>
        <topology evidence="1">Single-pass type II membrane protein</topology>
    </subcellularLocation>
</comment>
<dbReference type="InterPro" id="IPR006053">
    <property type="entry name" value="TNF"/>
</dbReference>
<proteinExistence type="inferred from homology"/>
<evidence type="ECO:0000256" key="10">
    <source>
        <dbReference type="ARBA" id="ARBA00029751"/>
    </source>
</evidence>
<dbReference type="OrthoDB" id="5983780at2759"/>
<keyword evidence="6" id="KW-0735">Signal-anchor</keyword>
<sequence length="245" mass="27285">MNSENKLLDLESGAAVVLREWEPKRSCFWQSLCAVAVLGLLAVSSYLLLCQLGVLPSMQEMSPSSEPDPAQDMKNYSTVTAVPLSTGLPHLKRQVRIGPRERIAAHLTANQSLKGKNVIWQNEADSTFAEGMEFRDNRLIIKTPGHYFVYTQVVFCSRGCQGHTVYLSHELAKLSPSYPEEEVLLKATKSACHYGENGDPWYKTSYQGATFEFEEGDEVFSRVGEELVGYVDTAQGRSFFGIFAV</sequence>
<dbReference type="GO" id="GO:0006955">
    <property type="term" value="P:immune response"/>
    <property type="evidence" value="ECO:0007669"/>
    <property type="project" value="InterPro"/>
</dbReference>
<protein>
    <recommendedName>
        <fullName evidence="3">Tumor necrosis factor</fullName>
    </recommendedName>
    <alternativeName>
        <fullName evidence="10">TNF-alpha</fullName>
    </alternativeName>
</protein>
<dbReference type="CDD" id="cd00184">
    <property type="entry name" value="TNF"/>
    <property type="match status" value="1"/>
</dbReference>
<evidence type="ECO:0000256" key="8">
    <source>
        <dbReference type="ARBA" id="ARBA00023136"/>
    </source>
</evidence>
<dbReference type="OMA" id="CHYGENG"/>
<dbReference type="GO" id="GO:0016020">
    <property type="term" value="C:membrane"/>
    <property type="evidence" value="ECO:0007669"/>
    <property type="project" value="UniProtKB-SubCell"/>
</dbReference>
<dbReference type="GO" id="GO:0005615">
    <property type="term" value="C:extracellular space"/>
    <property type="evidence" value="ECO:0007669"/>
    <property type="project" value="UniProtKB-KW"/>
</dbReference>
<keyword evidence="5 11" id="KW-0812">Transmembrane</keyword>
<organism evidence="13 14">
    <name type="scientific">Scyliorhinus torazame</name>
    <name type="common">Cloudy catshark</name>
    <name type="synonym">Catulus torazame</name>
    <dbReference type="NCBI Taxonomy" id="75743"/>
    <lineage>
        <taxon>Eukaryota</taxon>
        <taxon>Metazoa</taxon>
        <taxon>Chordata</taxon>
        <taxon>Craniata</taxon>
        <taxon>Vertebrata</taxon>
        <taxon>Chondrichthyes</taxon>
        <taxon>Elasmobranchii</taxon>
        <taxon>Galeomorphii</taxon>
        <taxon>Galeoidea</taxon>
        <taxon>Carcharhiniformes</taxon>
        <taxon>Scyliorhinidae</taxon>
        <taxon>Scyliorhinus</taxon>
    </lineage>
</organism>
<keyword evidence="14" id="KW-1185">Reference proteome</keyword>
<evidence type="ECO:0000256" key="5">
    <source>
        <dbReference type="ARBA" id="ARBA00022692"/>
    </source>
</evidence>
<reference evidence="13 14" key="1">
    <citation type="journal article" date="2018" name="Nat. Ecol. Evol.">
        <title>Shark genomes provide insights into elasmobranch evolution and the origin of vertebrates.</title>
        <authorList>
            <person name="Hara Y"/>
            <person name="Yamaguchi K"/>
            <person name="Onimaru K"/>
            <person name="Kadota M"/>
            <person name="Koyanagi M"/>
            <person name="Keeley SD"/>
            <person name="Tatsumi K"/>
            <person name="Tanaka K"/>
            <person name="Motone F"/>
            <person name="Kageyama Y"/>
            <person name="Nozu R"/>
            <person name="Adachi N"/>
            <person name="Nishimura O"/>
            <person name="Nakagawa R"/>
            <person name="Tanegashima C"/>
            <person name="Kiyatake I"/>
            <person name="Matsumoto R"/>
            <person name="Murakumo K"/>
            <person name="Nishida K"/>
            <person name="Terakita A"/>
            <person name="Kuratani S"/>
            <person name="Sato K"/>
            <person name="Hyodo S Kuraku.S."/>
        </authorList>
    </citation>
    <scope>NUCLEOTIDE SEQUENCE [LARGE SCALE GENOMIC DNA]</scope>
</reference>